<dbReference type="AlphaFoldDB" id="A0AA36J1X4"/>
<keyword evidence="2 3" id="KW-0040">ANK repeat</keyword>
<dbReference type="PANTHER" id="PTHR24173:SF74">
    <property type="entry name" value="ANKYRIN REPEAT DOMAIN-CONTAINING PROTEIN 16"/>
    <property type="match status" value="1"/>
</dbReference>
<evidence type="ECO:0000256" key="3">
    <source>
        <dbReference type="PROSITE-ProRule" id="PRU00023"/>
    </source>
</evidence>
<dbReference type="Pfam" id="PF12796">
    <property type="entry name" value="Ank_2"/>
    <property type="match status" value="2"/>
</dbReference>
<feature type="repeat" description="ANK" evidence="3">
    <location>
        <begin position="99"/>
        <end position="131"/>
    </location>
</feature>
<dbReference type="EMBL" id="CAUJNA010003272">
    <property type="protein sequence ID" value="CAJ1397617.1"/>
    <property type="molecule type" value="Genomic_DNA"/>
</dbReference>
<comment type="caution">
    <text evidence="5">The sequence shown here is derived from an EMBL/GenBank/DDBJ whole genome shotgun (WGS) entry which is preliminary data.</text>
</comment>
<evidence type="ECO:0000313" key="5">
    <source>
        <dbReference type="EMBL" id="CAJ1397617.1"/>
    </source>
</evidence>
<dbReference type="SUPFAM" id="SSF48403">
    <property type="entry name" value="Ankyrin repeat"/>
    <property type="match status" value="1"/>
</dbReference>
<evidence type="ECO:0000256" key="2">
    <source>
        <dbReference type="ARBA" id="ARBA00023043"/>
    </source>
</evidence>
<dbReference type="PANTHER" id="PTHR24173">
    <property type="entry name" value="ANKYRIN REPEAT CONTAINING"/>
    <property type="match status" value="1"/>
</dbReference>
<organism evidence="5 6">
    <name type="scientific">Effrenium voratum</name>
    <dbReference type="NCBI Taxonomy" id="2562239"/>
    <lineage>
        <taxon>Eukaryota</taxon>
        <taxon>Sar</taxon>
        <taxon>Alveolata</taxon>
        <taxon>Dinophyceae</taxon>
        <taxon>Suessiales</taxon>
        <taxon>Symbiodiniaceae</taxon>
        <taxon>Effrenium</taxon>
    </lineage>
</organism>
<accession>A0AA36J1X4</accession>
<evidence type="ECO:0008006" key="7">
    <source>
        <dbReference type="Google" id="ProtNLM"/>
    </source>
</evidence>
<dbReference type="PROSITE" id="PS50088">
    <property type="entry name" value="ANK_REPEAT"/>
    <property type="match status" value="4"/>
</dbReference>
<gene>
    <name evidence="5" type="ORF">EVOR1521_LOCUS21594</name>
</gene>
<protein>
    <recommendedName>
        <fullName evidence="7">Ankyrin repeat protein</fullName>
    </recommendedName>
</protein>
<feature type="repeat" description="ANK" evidence="3">
    <location>
        <begin position="33"/>
        <end position="65"/>
    </location>
</feature>
<feature type="repeat" description="ANK" evidence="3">
    <location>
        <begin position="131"/>
        <end position="163"/>
    </location>
</feature>
<evidence type="ECO:0000313" key="6">
    <source>
        <dbReference type="Proteomes" id="UP001178507"/>
    </source>
</evidence>
<evidence type="ECO:0000256" key="1">
    <source>
        <dbReference type="ARBA" id="ARBA00022737"/>
    </source>
</evidence>
<dbReference type="InterPro" id="IPR002110">
    <property type="entry name" value="Ankyrin_rpt"/>
</dbReference>
<keyword evidence="6" id="KW-1185">Reference proteome</keyword>
<dbReference type="Gene3D" id="1.25.40.20">
    <property type="entry name" value="Ankyrin repeat-containing domain"/>
    <property type="match status" value="2"/>
</dbReference>
<proteinExistence type="predicted"/>
<reference evidence="5" key="1">
    <citation type="submission" date="2023-08" db="EMBL/GenBank/DDBJ databases">
        <authorList>
            <person name="Chen Y."/>
            <person name="Shah S."/>
            <person name="Dougan E. K."/>
            <person name="Thang M."/>
            <person name="Chan C."/>
        </authorList>
    </citation>
    <scope>NUCLEOTIDE SEQUENCE</scope>
</reference>
<dbReference type="PROSITE" id="PS50297">
    <property type="entry name" value="ANK_REP_REGION"/>
    <property type="match status" value="3"/>
</dbReference>
<dbReference type="Proteomes" id="UP001178507">
    <property type="component" value="Unassembled WGS sequence"/>
</dbReference>
<feature type="region of interest" description="Disordered" evidence="4">
    <location>
        <begin position="216"/>
        <end position="238"/>
    </location>
</feature>
<evidence type="ECO:0000256" key="4">
    <source>
        <dbReference type="SAM" id="MobiDB-lite"/>
    </source>
</evidence>
<feature type="repeat" description="ANK" evidence="3">
    <location>
        <begin position="66"/>
        <end position="98"/>
    </location>
</feature>
<dbReference type="InterPro" id="IPR036770">
    <property type="entry name" value="Ankyrin_rpt-contain_sf"/>
</dbReference>
<dbReference type="SMART" id="SM00248">
    <property type="entry name" value="ANK"/>
    <property type="match status" value="5"/>
</dbReference>
<keyword evidence="1" id="KW-0677">Repeat</keyword>
<name>A0AA36J1X4_9DINO</name>
<dbReference type="Pfam" id="PF00023">
    <property type="entry name" value="Ank"/>
    <property type="match status" value="1"/>
</dbReference>
<sequence>MALLSAAASTRNWDEVDRLLKTGKADVNKADRSGMTCLMWTAQWDNVKIARELINQGANVNAASSHGVTPVIFAADGNARDIVRLLIQHQADLEVKSRHGMSALLTAARSGAAPTLKVLLEGQADVNVKDCGMTALMYAAEEGHADAVQVLLEHGAAVNFQDRDGQSALIYAAKKNATLRPRHNFAPMVDYIAYTSHLPSVLELLLMGKADVAPWKPERADSRGQPASSSMQELRDRDGKKALDYAGAKSYHLLESWVNREALE</sequence>